<feature type="signal peptide" evidence="1">
    <location>
        <begin position="1"/>
        <end position="18"/>
    </location>
</feature>
<reference evidence="2 3" key="1">
    <citation type="journal article" date="2015" name="Nature">
        <title>rRNA introns, odd ribosomes, and small enigmatic genomes across a large radiation of phyla.</title>
        <authorList>
            <person name="Brown C.T."/>
            <person name="Hug L.A."/>
            <person name="Thomas B.C."/>
            <person name="Sharon I."/>
            <person name="Castelle C.J."/>
            <person name="Singh A."/>
            <person name="Wilkins M.J."/>
            <person name="Williams K.H."/>
            <person name="Banfield J.F."/>
        </authorList>
    </citation>
    <scope>NUCLEOTIDE SEQUENCE [LARGE SCALE GENOMIC DNA]</scope>
</reference>
<gene>
    <name evidence="2" type="ORF">UU50_C0005G0022</name>
</gene>
<dbReference type="EMBL" id="LCAW01000005">
    <property type="protein sequence ID" value="KKR99515.1"/>
    <property type="molecule type" value="Genomic_DNA"/>
</dbReference>
<dbReference type="Proteomes" id="UP000033930">
    <property type="component" value="Unassembled WGS sequence"/>
</dbReference>
<accession>A0A0G0XRG9</accession>
<dbReference type="AlphaFoldDB" id="A0A0G0XRG9"/>
<protein>
    <recommendedName>
        <fullName evidence="4">Lipoprotein</fullName>
    </recommendedName>
</protein>
<name>A0A0G0XRG9_9BACT</name>
<comment type="caution">
    <text evidence="2">The sequence shown here is derived from an EMBL/GenBank/DDBJ whole genome shotgun (WGS) entry which is preliminary data.</text>
</comment>
<organism evidence="2 3">
    <name type="scientific">Candidatus Uhrbacteria bacterium GW2011_GWC1_41_20</name>
    <dbReference type="NCBI Taxonomy" id="1618983"/>
    <lineage>
        <taxon>Bacteria</taxon>
        <taxon>Candidatus Uhriibacteriota</taxon>
    </lineage>
</organism>
<proteinExistence type="predicted"/>
<evidence type="ECO:0008006" key="4">
    <source>
        <dbReference type="Google" id="ProtNLM"/>
    </source>
</evidence>
<keyword evidence="1" id="KW-0732">Signal</keyword>
<evidence type="ECO:0000256" key="1">
    <source>
        <dbReference type="SAM" id="SignalP"/>
    </source>
</evidence>
<evidence type="ECO:0000313" key="3">
    <source>
        <dbReference type="Proteomes" id="UP000033930"/>
    </source>
</evidence>
<sequence length="179" mass="19855">MILGLCALVLLGGGCAMAPSVVEGNWYLAFDLPSGWVMVPDYTVGNVALPSQEDVNREVSDVILQSVDKTIWTSLGRAPSEEETAIMGEYVMEDYSIIRVLRIDTRRVVPSEAEDLGNGFYKLKLCEDGEDCQIGGRYNYDYYFISDAGNKYQFMITTNGQSYDSAEEIILSAQEVTTQ</sequence>
<feature type="chain" id="PRO_5002535285" description="Lipoprotein" evidence="1">
    <location>
        <begin position="19"/>
        <end position="179"/>
    </location>
</feature>
<evidence type="ECO:0000313" key="2">
    <source>
        <dbReference type="EMBL" id="KKR99515.1"/>
    </source>
</evidence>